<organism evidence="1">
    <name type="scientific">Arundo donax</name>
    <name type="common">Giant reed</name>
    <name type="synonym">Donax arundinaceus</name>
    <dbReference type="NCBI Taxonomy" id="35708"/>
    <lineage>
        <taxon>Eukaryota</taxon>
        <taxon>Viridiplantae</taxon>
        <taxon>Streptophyta</taxon>
        <taxon>Embryophyta</taxon>
        <taxon>Tracheophyta</taxon>
        <taxon>Spermatophyta</taxon>
        <taxon>Magnoliopsida</taxon>
        <taxon>Liliopsida</taxon>
        <taxon>Poales</taxon>
        <taxon>Poaceae</taxon>
        <taxon>PACMAD clade</taxon>
        <taxon>Arundinoideae</taxon>
        <taxon>Arundineae</taxon>
        <taxon>Arundo</taxon>
    </lineage>
</organism>
<proteinExistence type="predicted"/>
<dbReference type="AlphaFoldDB" id="A0A0A9G914"/>
<reference evidence="1" key="2">
    <citation type="journal article" date="2015" name="Data Brief">
        <title>Shoot transcriptome of the giant reed, Arundo donax.</title>
        <authorList>
            <person name="Barrero R.A."/>
            <person name="Guerrero F.D."/>
            <person name="Moolhuijzen P."/>
            <person name="Goolsby J.A."/>
            <person name="Tidwell J."/>
            <person name="Bellgard S.E."/>
            <person name="Bellgard M.I."/>
        </authorList>
    </citation>
    <scope>NUCLEOTIDE SEQUENCE</scope>
    <source>
        <tissue evidence="1">Shoot tissue taken approximately 20 cm above the soil surface</tissue>
    </source>
</reference>
<dbReference type="EMBL" id="GBRH01180748">
    <property type="protein sequence ID" value="JAE17148.1"/>
    <property type="molecule type" value="Transcribed_RNA"/>
</dbReference>
<accession>A0A0A9G914</accession>
<evidence type="ECO:0000313" key="1">
    <source>
        <dbReference type="EMBL" id="JAE17148.1"/>
    </source>
</evidence>
<protein>
    <submittedName>
        <fullName evidence="1">Uncharacterized protein</fullName>
    </submittedName>
</protein>
<name>A0A0A9G914_ARUDO</name>
<reference evidence="1" key="1">
    <citation type="submission" date="2014-09" db="EMBL/GenBank/DDBJ databases">
        <authorList>
            <person name="Magalhaes I.L.F."/>
            <person name="Oliveira U."/>
            <person name="Santos F.R."/>
            <person name="Vidigal T.H.D.A."/>
            <person name="Brescovit A.D."/>
            <person name="Santos A.J."/>
        </authorList>
    </citation>
    <scope>NUCLEOTIDE SEQUENCE</scope>
    <source>
        <tissue evidence="1">Shoot tissue taken approximately 20 cm above the soil surface</tissue>
    </source>
</reference>
<sequence length="26" mass="3110">MWVQGRSRPLVRLSYGFSEREPSKRS</sequence>